<evidence type="ECO:0008006" key="7">
    <source>
        <dbReference type="Google" id="ProtNLM"/>
    </source>
</evidence>
<evidence type="ECO:0000313" key="6">
    <source>
        <dbReference type="Proteomes" id="UP000027073"/>
    </source>
</evidence>
<dbReference type="InParanoid" id="A0A067NMS3"/>
<dbReference type="PANTHER" id="PTHR11808">
    <property type="entry name" value="TRANS-SULFURATION ENZYME FAMILY MEMBER"/>
    <property type="match status" value="1"/>
</dbReference>
<proteinExistence type="inferred from homology"/>
<comment type="cofactor">
    <cofactor evidence="1 4">
        <name>pyridoxal 5'-phosphate</name>
        <dbReference type="ChEBI" id="CHEBI:597326"/>
    </cofactor>
</comment>
<dbReference type="FunCoup" id="A0A067NMS3">
    <property type="interactions" value="304"/>
</dbReference>
<dbReference type="SUPFAM" id="SSF53383">
    <property type="entry name" value="PLP-dependent transferases"/>
    <property type="match status" value="1"/>
</dbReference>
<dbReference type="EMBL" id="KL198007">
    <property type="protein sequence ID" value="KDQ29234.1"/>
    <property type="molecule type" value="Genomic_DNA"/>
</dbReference>
<dbReference type="GO" id="GO:0019346">
    <property type="term" value="P:transsulfuration"/>
    <property type="evidence" value="ECO:0007669"/>
    <property type="project" value="InterPro"/>
</dbReference>
<dbReference type="InterPro" id="IPR015424">
    <property type="entry name" value="PyrdxlP-dep_Trfase"/>
</dbReference>
<dbReference type="PIRSF" id="PIRSF001434">
    <property type="entry name" value="CGS"/>
    <property type="match status" value="1"/>
</dbReference>
<comment type="similarity">
    <text evidence="4">Belongs to the trans-sulfuration enzymes family.</text>
</comment>
<feature type="modified residue" description="N6-(pyridoxal phosphate)lysine" evidence="3">
    <location>
        <position position="202"/>
    </location>
</feature>
<dbReference type="AlphaFoldDB" id="A0A067NMS3"/>
<evidence type="ECO:0000256" key="4">
    <source>
        <dbReference type="RuleBase" id="RU362118"/>
    </source>
</evidence>
<dbReference type="STRING" id="1137138.A0A067NMS3"/>
<gene>
    <name evidence="5" type="ORF">PLEOSDRAFT_156968</name>
</gene>
<name>A0A067NMS3_PLEO1</name>
<sequence length="395" mass="43488">MPSDIKPTLKGTRLIHGDSGFAGPEVAPSISVSTTFRAPHPDDGAISSYEIDLRNPSRHVYSRYTQQVSTRAEHILSEINHGYALTYASGLSASYAALVFFQPKRIAITGGYHGCHNTIGVYRKSRNADIPIIDLDDEYQPGDLCWLETPLNPTGESRDIKYYADKIHKVGGKLLVDSTFGPPPLQYPFNFGADCVLHSATKYFGGHSDMLGGVLIVKTSQEWSTLHNDRTYIGNTMGSLEAWLLLRSLRTLHLRVPRQSKTATALAQWLKGAAGTRSFDGIPGGIIEKVWHSSFQGKDSRGFDPATQMQGGWNATFALLLTKPEYASFLPHELKYFVPATSLGGVESLIEHRIHSDPGADPRLIRISVGIEDLEDLKDDLRGAFQKLHATKAKL</sequence>
<dbReference type="Gene3D" id="3.40.640.10">
    <property type="entry name" value="Type I PLP-dependent aspartate aminotransferase-like (Major domain)"/>
    <property type="match status" value="1"/>
</dbReference>
<dbReference type="Gene3D" id="3.90.1150.10">
    <property type="entry name" value="Aspartate Aminotransferase, domain 1"/>
    <property type="match status" value="1"/>
</dbReference>
<evidence type="ECO:0000256" key="1">
    <source>
        <dbReference type="ARBA" id="ARBA00001933"/>
    </source>
</evidence>
<dbReference type="Proteomes" id="UP000027073">
    <property type="component" value="Unassembled WGS sequence"/>
</dbReference>
<dbReference type="HOGENOM" id="CLU_018986_3_0_1"/>
<dbReference type="VEuPathDB" id="FungiDB:PLEOSDRAFT_156968"/>
<dbReference type="OrthoDB" id="3512640at2759"/>
<evidence type="ECO:0000313" key="5">
    <source>
        <dbReference type="EMBL" id="KDQ29234.1"/>
    </source>
</evidence>
<reference evidence="6" key="1">
    <citation type="journal article" date="2014" name="Proc. Natl. Acad. Sci. U.S.A.">
        <title>Extensive sampling of basidiomycete genomes demonstrates inadequacy of the white-rot/brown-rot paradigm for wood decay fungi.</title>
        <authorList>
            <person name="Riley R."/>
            <person name="Salamov A.A."/>
            <person name="Brown D.W."/>
            <person name="Nagy L.G."/>
            <person name="Floudas D."/>
            <person name="Held B.W."/>
            <person name="Levasseur A."/>
            <person name="Lombard V."/>
            <person name="Morin E."/>
            <person name="Otillar R."/>
            <person name="Lindquist E.A."/>
            <person name="Sun H."/>
            <person name="LaButti K.M."/>
            <person name="Schmutz J."/>
            <person name="Jabbour D."/>
            <person name="Luo H."/>
            <person name="Baker S.E."/>
            <person name="Pisabarro A.G."/>
            <person name="Walton J.D."/>
            <person name="Blanchette R.A."/>
            <person name="Henrissat B."/>
            <person name="Martin F."/>
            <person name="Cullen D."/>
            <person name="Hibbett D.S."/>
            <person name="Grigoriev I.V."/>
        </authorList>
    </citation>
    <scope>NUCLEOTIDE SEQUENCE [LARGE SCALE GENOMIC DNA]</scope>
    <source>
        <strain evidence="6">PC15</strain>
    </source>
</reference>
<dbReference type="PANTHER" id="PTHR11808:SF35">
    <property type="entry name" value="CYSTATHIONINE GAMMA-SYNTHASE (AFU_ORTHOLOGUE AFUA_7G01590)"/>
    <property type="match status" value="1"/>
</dbReference>
<protein>
    <recommendedName>
        <fullName evidence="7">Cystathionine gamma-synthase</fullName>
    </recommendedName>
</protein>
<dbReference type="GO" id="GO:0030170">
    <property type="term" value="F:pyridoxal phosphate binding"/>
    <property type="evidence" value="ECO:0007669"/>
    <property type="project" value="InterPro"/>
</dbReference>
<dbReference type="GO" id="GO:0005737">
    <property type="term" value="C:cytoplasm"/>
    <property type="evidence" value="ECO:0007669"/>
    <property type="project" value="TreeGrafter"/>
</dbReference>
<organism evidence="5 6">
    <name type="scientific">Pleurotus ostreatus (strain PC15)</name>
    <name type="common">Oyster mushroom</name>
    <dbReference type="NCBI Taxonomy" id="1137138"/>
    <lineage>
        <taxon>Eukaryota</taxon>
        <taxon>Fungi</taxon>
        <taxon>Dikarya</taxon>
        <taxon>Basidiomycota</taxon>
        <taxon>Agaricomycotina</taxon>
        <taxon>Agaricomycetes</taxon>
        <taxon>Agaricomycetidae</taxon>
        <taxon>Agaricales</taxon>
        <taxon>Pleurotineae</taxon>
        <taxon>Pleurotaceae</taxon>
        <taxon>Pleurotus</taxon>
    </lineage>
</organism>
<dbReference type="GO" id="GO:0016846">
    <property type="term" value="F:carbon-sulfur lyase activity"/>
    <property type="evidence" value="ECO:0007669"/>
    <property type="project" value="TreeGrafter"/>
</dbReference>
<dbReference type="InterPro" id="IPR000277">
    <property type="entry name" value="Cys/Met-Metab_PyrdxlP-dep_enz"/>
</dbReference>
<dbReference type="InterPro" id="IPR015422">
    <property type="entry name" value="PyrdxlP-dep_Trfase_small"/>
</dbReference>
<accession>A0A067NMS3</accession>
<evidence type="ECO:0000256" key="2">
    <source>
        <dbReference type="ARBA" id="ARBA00022898"/>
    </source>
</evidence>
<evidence type="ECO:0000256" key="3">
    <source>
        <dbReference type="PIRSR" id="PIRSR001434-2"/>
    </source>
</evidence>
<keyword evidence="2 3" id="KW-0663">Pyridoxal phosphate</keyword>
<dbReference type="InterPro" id="IPR015421">
    <property type="entry name" value="PyrdxlP-dep_Trfase_major"/>
</dbReference>
<dbReference type="Pfam" id="PF01053">
    <property type="entry name" value="Cys_Met_Meta_PP"/>
    <property type="match status" value="1"/>
</dbReference>